<dbReference type="Proteomes" id="UP001189429">
    <property type="component" value="Unassembled WGS sequence"/>
</dbReference>
<name>A0ABN9X0R5_9DINO</name>
<reference evidence="2" key="1">
    <citation type="submission" date="2023-10" db="EMBL/GenBank/DDBJ databases">
        <authorList>
            <person name="Chen Y."/>
            <person name="Shah S."/>
            <person name="Dougan E. K."/>
            <person name="Thang M."/>
            <person name="Chan C."/>
        </authorList>
    </citation>
    <scope>NUCLEOTIDE SEQUENCE [LARGE SCALE GENOMIC DNA]</scope>
</reference>
<evidence type="ECO:0000313" key="3">
    <source>
        <dbReference type="Proteomes" id="UP001189429"/>
    </source>
</evidence>
<evidence type="ECO:0000256" key="1">
    <source>
        <dbReference type="SAM" id="MobiDB-lite"/>
    </source>
</evidence>
<comment type="caution">
    <text evidence="2">The sequence shown here is derived from an EMBL/GenBank/DDBJ whole genome shotgun (WGS) entry which is preliminary data.</text>
</comment>
<keyword evidence="3" id="KW-1185">Reference proteome</keyword>
<organism evidence="2 3">
    <name type="scientific">Prorocentrum cordatum</name>
    <dbReference type="NCBI Taxonomy" id="2364126"/>
    <lineage>
        <taxon>Eukaryota</taxon>
        <taxon>Sar</taxon>
        <taxon>Alveolata</taxon>
        <taxon>Dinophyceae</taxon>
        <taxon>Prorocentrales</taxon>
        <taxon>Prorocentraceae</taxon>
        <taxon>Prorocentrum</taxon>
    </lineage>
</organism>
<sequence>MEVRAMANPGRRALARRASAGRGGAREACALRAAGCALARCLAGARTAVRRRLLEASVSARCVSARHALAHVCAKAPRQRPPLSVHALEPRVCTVRVGRVGLRGAGRVEQVQGGEETPRLHPTRGCGQQRSPRRLLSGSFSQALFFFSPAQS</sequence>
<evidence type="ECO:0000313" key="2">
    <source>
        <dbReference type="EMBL" id="CAK0892835.1"/>
    </source>
</evidence>
<accession>A0ABN9X0R5</accession>
<proteinExistence type="predicted"/>
<protein>
    <submittedName>
        <fullName evidence="2">Uncharacterized protein</fullName>
    </submittedName>
</protein>
<gene>
    <name evidence="2" type="ORF">PCOR1329_LOCUS72382</name>
</gene>
<feature type="region of interest" description="Disordered" evidence="1">
    <location>
        <begin position="108"/>
        <end position="132"/>
    </location>
</feature>
<dbReference type="EMBL" id="CAUYUJ010019671">
    <property type="protein sequence ID" value="CAK0892835.1"/>
    <property type="molecule type" value="Genomic_DNA"/>
</dbReference>